<reference evidence="1" key="1">
    <citation type="submission" date="2009-10" db="EMBL/GenBank/DDBJ databases">
        <title>Diversity of trophic interactions inside an arsenic-rich microbial ecosystem.</title>
        <authorList>
            <person name="Bertin P.N."/>
            <person name="Heinrich-Salmeron A."/>
            <person name="Pelletier E."/>
            <person name="Goulhen-Chollet F."/>
            <person name="Arsene-Ploetze F."/>
            <person name="Gallien S."/>
            <person name="Calteau A."/>
            <person name="Vallenet D."/>
            <person name="Casiot C."/>
            <person name="Chane-Woon-Ming B."/>
            <person name="Giloteaux L."/>
            <person name="Barakat M."/>
            <person name="Bonnefoy V."/>
            <person name="Bruneel O."/>
            <person name="Chandler M."/>
            <person name="Cleiss J."/>
            <person name="Duran R."/>
            <person name="Elbaz-Poulichet F."/>
            <person name="Fonknechten N."/>
            <person name="Lauga B."/>
            <person name="Mornico D."/>
            <person name="Ortet P."/>
            <person name="Schaeffer C."/>
            <person name="Siguier P."/>
            <person name="Alexander Thil Smith A."/>
            <person name="Van Dorsselaer A."/>
            <person name="Weissenbach J."/>
            <person name="Medigue C."/>
            <person name="Le Paslier D."/>
        </authorList>
    </citation>
    <scope>NUCLEOTIDE SEQUENCE</scope>
</reference>
<sequence>MFYLIALVALSALFFALAELYVRATAKL</sequence>
<name>E6PCU2_9ZZZZ</name>
<comment type="caution">
    <text evidence="1">The sequence shown here is derived from an EMBL/GenBank/DDBJ whole genome shotgun (WGS) entry which is preliminary data.</text>
</comment>
<accession>E6PCU2</accession>
<protein>
    <submittedName>
        <fullName evidence="1">Putrescine importer</fullName>
    </submittedName>
</protein>
<dbReference type="AlphaFoldDB" id="E6PCU2"/>
<gene>
    <name evidence="1" type="ORF">CARN1_2163</name>
</gene>
<organism evidence="1">
    <name type="scientific">mine drainage metagenome</name>
    <dbReference type="NCBI Taxonomy" id="410659"/>
    <lineage>
        <taxon>unclassified sequences</taxon>
        <taxon>metagenomes</taxon>
        <taxon>ecological metagenomes</taxon>
    </lineage>
</organism>
<evidence type="ECO:0000313" key="1">
    <source>
        <dbReference type="EMBL" id="CBH74276.1"/>
    </source>
</evidence>
<proteinExistence type="predicted"/>
<dbReference type="EMBL" id="CABL01000001">
    <property type="protein sequence ID" value="CBH74276.1"/>
    <property type="molecule type" value="Genomic_DNA"/>
</dbReference>